<name>X1F5N7_9ZZZZ</name>
<organism evidence="1">
    <name type="scientific">marine sediment metagenome</name>
    <dbReference type="NCBI Taxonomy" id="412755"/>
    <lineage>
        <taxon>unclassified sequences</taxon>
        <taxon>metagenomes</taxon>
        <taxon>ecological metagenomes</taxon>
    </lineage>
</organism>
<comment type="caution">
    <text evidence="1">The sequence shown here is derived from an EMBL/GenBank/DDBJ whole genome shotgun (WGS) entry which is preliminary data.</text>
</comment>
<proteinExistence type="predicted"/>
<protein>
    <submittedName>
        <fullName evidence="1">Uncharacterized protein</fullName>
    </submittedName>
</protein>
<reference evidence="1" key="1">
    <citation type="journal article" date="2014" name="Front. Microbiol.">
        <title>High frequency of phylogenetically diverse reductive dehalogenase-homologous genes in deep subseafloor sedimentary metagenomes.</title>
        <authorList>
            <person name="Kawai M."/>
            <person name="Futagami T."/>
            <person name="Toyoda A."/>
            <person name="Takaki Y."/>
            <person name="Nishi S."/>
            <person name="Hori S."/>
            <person name="Arai W."/>
            <person name="Tsubouchi T."/>
            <person name="Morono Y."/>
            <person name="Uchiyama I."/>
            <person name="Ito T."/>
            <person name="Fujiyama A."/>
            <person name="Inagaki F."/>
            <person name="Takami H."/>
        </authorList>
    </citation>
    <scope>NUCLEOTIDE SEQUENCE</scope>
    <source>
        <strain evidence="1">Expedition CK06-06</strain>
    </source>
</reference>
<feature type="non-terminal residue" evidence="1">
    <location>
        <position position="1"/>
    </location>
</feature>
<dbReference type="Gene3D" id="2.30.130.30">
    <property type="entry name" value="Hypothetical protein"/>
    <property type="match status" value="1"/>
</dbReference>
<dbReference type="EMBL" id="BART01030291">
    <property type="protein sequence ID" value="GAH16088.1"/>
    <property type="molecule type" value="Genomic_DNA"/>
</dbReference>
<dbReference type="AlphaFoldDB" id="X1F5N7"/>
<accession>X1F5N7</accession>
<evidence type="ECO:0000313" key="1">
    <source>
        <dbReference type="EMBL" id="GAH16088.1"/>
    </source>
</evidence>
<gene>
    <name evidence="1" type="ORF">S01H4_52938</name>
</gene>
<sequence>NASYPAVIYPIKPEHISRFFSGKSVFVKFLQGESTRLIPGSKLVLYKSRSEQTVVGDANITKIEFIEILDQNNTSSVDEYIYLEKVD</sequence>